<keyword evidence="9" id="KW-0521">NADP</keyword>
<evidence type="ECO:0000256" key="1">
    <source>
        <dbReference type="ARBA" id="ARBA00001947"/>
    </source>
</evidence>
<feature type="domain" description="Metallo-beta-lactamase" evidence="12">
    <location>
        <begin position="14"/>
        <end position="173"/>
    </location>
</feature>
<dbReference type="EMBL" id="JAQJAC010000010">
    <property type="protein sequence ID" value="KAJ5568420.1"/>
    <property type="molecule type" value="Genomic_DNA"/>
</dbReference>
<evidence type="ECO:0000256" key="3">
    <source>
        <dbReference type="ARBA" id="ARBA00010995"/>
    </source>
</evidence>
<dbReference type="Pfam" id="PF01513">
    <property type="entry name" value="NAD_kinase"/>
    <property type="match status" value="1"/>
</dbReference>
<keyword evidence="8" id="KW-0862">Zinc</keyword>
<feature type="region of interest" description="Disordered" evidence="11">
    <location>
        <begin position="265"/>
        <end position="284"/>
    </location>
</feature>
<dbReference type="PANTHER" id="PTHR20275:SF11">
    <property type="entry name" value="KINASE, PUTATIVE (AFU_ORTHOLOGUE AFUA_5G12870)-RELATED"/>
    <property type="match status" value="1"/>
</dbReference>
<keyword evidence="10" id="KW-0520">NAD</keyword>
<evidence type="ECO:0000256" key="10">
    <source>
        <dbReference type="ARBA" id="ARBA00023027"/>
    </source>
</evidence>
<dbReference type="Pfam" id="PF20143">
    <property type="entry name" value="NAD_kinase_C"/>
    <property type="match status" value="1"/>
</dbReference>
<evidence type="ECO:0000256" key="2">
    <source>
        <dbReference type="ARBA" id="ARBA00006759"/>
    </source>
</evidence>
<evidence type="ECO:0000256" key="11">
    <source>
        <dbReference type="SAM" id="MobiDB-lite"/>
    </source>
</evidence>
<gene>
    <name evidence="13" type="ORF">N7450_010906</name>
</gene>
<evidence type="ECO:0000256" key="9">
    <source>
        <dbReference type="ARBA" id="ARBA00022857"/>
    </source>
</evidence>
<dbReference type="InterPro" id="IPR017438">
    <property type="entry name" value="ATP-NAD_kinase_N"/>
</dbReference>
<dbReference type="FunFam" id="2.60.200.30:FF:000008">
    <property type="entry name" value="Putative NAD+ kinase"/>
    <property type="match status" value="1"/>
</dbReference>
<comment type="similarity">
    <text evidence="2">Belongs to the metallo-beta-lactamase superfamily. Glyoxalase II family.</text>
</comment>
<keyword evidence="7" id="KW-0378">Hydrolase</keyword>
<dbReference type="Gene3D" id="3.60.15.10">
    <property type="entry name" value="Ribonuclease Z/Hydroxyacylglutathione hydrolase-like"/>
    <property type="match status" value="1"/>
</dbReference>
<dbReference type="Gene3D" id="3.40.50.10330">
    <property type="entry name" value="Probable inorganic polyphosphate/atp-NAD kinase, domain 1"/>
    <property type="match status" value="1"/>
</dbReference>
<dbReference type="InterPro" id="IPR016064">
    <property type="entry name" value="NAD/diacylglycerol_kinase_sf"/>
</dbReference>
<dbReference type="GO" id="GO:0003951">
    <property type="term" value="F:NAD+ kinase activity"/>
    <property type="evidence" value="ECO:0007669"/>
    <property type="project" value="InterPro"/>
</dbReference>
<keyword evidence="6 13" id="KW-0418">Kinase</keyword>
<dbReference type="AlphaFoldDB" id="A0AAD6D8Z5"/>
<keyword evidence="5" id="KW-0479">Metal-binding</keyword>
<evidence type="ECO:0000313" key="13">
    <source>
        <dbReference type="EMBL" id="KAJ5568420.1"/>
    </source>
</evidence>
<dbReference type="InterPro" id="IPR017437">
    <property type="entry name" value="ATP-NAD_kinase_PpnK-typ_C"/>
</dbReference>
<dbReference type="Pfam" id="PF16123">
    <property type="entry name" value="HAGH_C"/>
    <property type="match status" value="1"/>
</dbReference>
<keyword evidence="4" id="KW-0808">Transferase</keyword>
<evidence type="ECO:0000256" key="8">
    <source>
        <dbReference type="ARBA" id="ARBA00022833"/>
    </source>
</evidence>
<dbReference type="InterPro" id="IPR002504">
    <property type="entry name" value="NADK"/>
</dbReference>
<dbReference type="Pfam" id="PF00753">
    <property type="entry name" value="Lactamase_B"/>
    <property type="match status" value="1"/>
</dbReference>
<dbReference type="FunFam" id="3.40.50.10330:FF:000029">
    <property type="entry name" value="NAD+ kinase, putative"/>
    <property type="match status" value="1"/>
</dbReference>
<dbReference type="Gene3D" id="2.60.200.30">
    <property type="entry name" value="Probable inorganic polyphosphate/atp-NAD kinase, domain 2"/>
    <property type="match status" value="1"/>
</dbReference>
<dbReference type="SUPFAM" id="SSF56281">
    <property type="entry name" value="Metallo-hydrolase/oxidoreductase"/>
    <property type="match status" value="1"/>
</dbReference>
<organism evidence="13 14">
    <name type="scientific">Penicillium hetheringtonii</name>
    <dbReference type="NCBI Taxonomy" id="911720"/>
    <lineage>
        <taxon>Eukaryota</taxon>
        <taxon>Fungi</taxon>
        <taxon>Dikarya</taxon>
        <taxon>Ascomycota</taxon>
        <taxon>Pezizomycotina</taxon>
        <taxon>Eurotiomycetes</taxon>
        <taxon>Eurotiomycetidae</taxon>
        <taxon>Eurotiales</taxon>
        <taxon>Aspergillaceae</taxon>
        <taxon>Penicillium</taxon>
    </lineage>
</organism>
<comment type="similarity">
    <text evidence="3">Belongs to the NAD kinase family.</text>
</comment>
<dbReference type="InterPro" id="IPR032282">
    <property type="entry name" value="HAGH_C"/>
</dbReference>
<evidence type="ECO:0000256" key="4">
    <source>
        <dbReference type="ARBA" id="ARBA00022679"/>
    </source>
</evidence>
<dbReference type="GO" id="GO:0046872">
    <property type="term" value="F:metal ion binding"/>
    <property type="evidence" value="ECO:0007669"/>
    <property type="project" value="UniProtKB-KW"/>
</dbReference>
<dbReference type="SMART" id="SM00849">
    <property type="entry name" value="Lactamase_B"/>
    <property type="match status" value="1"/>
</dbReference>
<dbReference type="GO" id="GO:0016787">
    <property type="term" value="F:hydrolase activity"/>
    <property type="evidence" value="ECO:0007669"/>
    <property type="project" value="UniProtKB-KW"/>
</dbReference>
<dbReference type="PANTHER" id="PTHR20275">
    <property type="entry name" value="NAD KINASE"/>
    <property type="match status" value="1"/>
</dbReference>
<dbReference type="Proteomes" id="UP001216150">
    <property type="component" value="Unassembled WGS sequence"/>
</dbReference>
<keyword evidence="14" id="KW-1185">Reference proteome</keyword>
<dbReference type="CDD" id="cd07723">
    <property type="entry name" value="hydroxyacylglutathione_hydrolase_MBL-fold"/>
    <property type="match status" value="1"/>
</dbReference>
<reference evidence="13 14" key="1">
    <citation type="journal article" date="2023" name="IMA Fungus">
        <title>Comparative genomic study of the Penicillium genus elucidates a diverse pangenome and 15 lateral gene transfer events.</title>
        <authorList>
            <person name="Petersen C."/>
            <person name="Sorensen T."/>
            <person name="Nielsen M.R."/>
            <person name="Sondergaard T.E."/>
            <person name="Sorensen J.L."/>
            <person name="Fitzpatrick D.A."/>
            <person name="Frisvad J.C."/>
            <person name="Nielsen K.L."/>
        </authorList>
    </citation>
    <scope>NUCLEOTIDE SEQUENCE [LARGE SCALE GENOMIC DNA]</scope>
    <source>
        <strain evidence="13 14">IBT 29057</strain>
    </source>
</reference>
<proteinExistence type="inferred from homology"/>
<evidence type="ECO:0000256" key="7">
    <source>
        <dbReference type="ARBA" id="ARBA00022801"/>
    </source>
</evidence>
<name>A0AAD6D8Z5_9EURO</name>
<comment type="cofactor">
    <cofactor evidence="1">
        <name>Zn(2+)</name>
        <dbReference type="ChEBI" id="CHEBI:29105"/>
    </cofactor>
</comment>
<protein>
    <submittedName>
        <fullName evidence="13">NAD+ kinase</fullName>
    </submittedName>
</protein>
<sequence>MHVQSIPMWTGKGNNYAYLVTDEPTKHSVIIDPANPPEVAPVLKSQIDSGKIDLTAIVNTHHHWDHAGGNDDMLSQFGKLPVIGGKNCQSVTQSPAHEEEFKIGERISVKALHTRAIHKTASAILCKMEISALSSRVTHCCGRFFEGNAEEMHKALNETLASLPDDTKVYPGHEYTKANVKFCAHVSQSEPIKKLQAFAEANQQTQGKFTIGDEKLHNVFMRVNDPEIQKVTGKSNPVDVMAALREMKNSIAQIVYVMDANRKASSPAVDENHEGTSDDPDTQNRLEVVFYPDSSHRRKSSLVTMEKPRIRQHYDQHDKTTACYVHSLIAGEWASPLEQNDGPEDAEDVIRTLNEEEPTIDTNALNDDDIVSMVDGDGGNMKPVPTIIQSRHLTKRQLSDMAWNVRKLSKKLGSIKLKLTVKNVFVVSKAYDESLVSLTRKVTRWLLSKDRDTLYNVYVEKRMETHPDFGTLQLLQENSSARDRLKFWDPKLAQDQPHLFDFVVTLGGDGTVLYTSWLFQRIVPPVLSFSLGSLGFLTNFDFADYQRTLENAFRDGVVVSLRLRFECTIMRSKARLKDPHSRGLTSRDLVEELIGEEREDTLTHTPDRVYEILNDVVLDRGPNPTMSQIELFGDDEHFTTLLADGICIATPTGSTAYNLAAGGSLSHPENPVILVTAICAHTLSFRPIILPDTIVLRMGVPYDARTSSWASFDGRERVELHPGDYVTVSASRYPFANVLPQGRRGEDWVHSISKTLNWNSRQKQKSFK</sequence>
<evidence type="ECO:0000256" key="5">
    <source>
        <dbReference type="ARBA" id="ARBA00022723"/>
    </source>
</evidence>
<dbReference type="InterPro" id="IPR001279">
    <property type="entry name" value="Metallo-B-lactamas"/>
</dbReference>
<dbReference type="HAMAP" id="MF_00361">
    <property type="entry name" value="NAD_kinase"/>
    <property type="match status" value="1"/>
</dbReference>
<comment type="caution">
    <text evidence="13">The sequence shown here is derived from an EMBL/GenBank/DDBJ whole genome shotgun (WGS) entry which is preliminary data.</text>
</comment>
<dbReference type="SUPFAM" id="SSF111331">
    <property type="entry name" value="NAD kinase/diacylglycerol kinase-like"/>
    <property type="match status" value="1"/>
</dbReference>
<evidence type="ECO:0000313" key="14">
    <source>
        <dbReference type="Proteomes" id="UP001216150"/>
    </source>
</evidence>
<evidence type="ECO:0000259" key="12">
    <source>
        <dbReference type="SMART" id="SM00849"/>
    </source>
</evidence>
<dbReference type="GO" id="GO:0019674">
    <property type="term" value="P:NAD+ metabolic process"/>
    <property type="evidence" value="ECO:0007669"/>
    <property type="project" value="InterPro"/>
</dbReference>
<evidence type="ECO:0000256" key="6">
    <source>
        <dbReference type="ARBA" id="ARBA00022777"/>
    </source>
</evidence>
<dbReference type="InterPro" id="IPR035680">
    <property type="entry name" value="Clx_II_MBL"/>
</dbReference>
<dbReference type="InterPro" id="IPR036866">
    <property type="entry name" value="RibonucZ/Hydroxyglut_hydro"/>
</dbReference>
<accession>A0AAD6D8Z5</accession>
<dbReference type="GO" id="GO:0006741">
    <property type="term" value="P:NADP+ biosynthetic process"/>
    <property type="evidence" value="ECO:0007669"/>
    <property type="project" value="InterPro"/>
</dbReference>